<reference evidence="2 3" key="1">
    <citation type="submission" date="2019-03" db="EMBL/GenBank/DDBJ databases">
        <title>Genomics of glacier-inhabiting Cryobacterium strains.</title>
        <authorList>
            <person name="Liu Q."/>
            <person name="Xin Y.-H."/>
        </authorList>
    </citation>
    <scope>NUCLEOTIDE SEQUENCE [LARGE SCALE GENOMIC DNA]</scope>
    <source>
        <strain evidence="2 3">RHLS22-1</strain>
    </source>
</reference>
<evidence type="ECO:0000256" key="1">
    <source>
        <dbReference type="SAM" id="MobiDB-lite"/>
    </source>
</evidence>
<protein>
    <recommendedName>
        <fullName evidence="4">Alpha/beta hydrolase</fullName>
    </recommendedName>
</protein>
<evidence type="ECO:0008006" key="4">
    <source>
        <dbReference type="Google" id="ProtNLM"/>
    </source>
</evidence>
<gene>
    <name evidence="2" type="ORF">E3O42_08085</name>
</gene>
<dbReference type="InterPro" id="IPR029058">
    <property type="entry name" value="AB_hydrolase_fold"/>
</dbReference>
<feature type="region of interest" description="Disordered" evidence="1">
    <location>
        <begin position="1"/>
        <end position="22"/>
    </location>
</feature>
<comment type="caution">
    <text evidence="2">The sequence shown here is derived from an EMBL/GenBank/DDBJ whole genome shotgun (WGS) entry which is preliminary data.</text>
</comment>
<feature type="region of interest" description="Disordered" evidence="1">
    <location>
        <begin position="290"/>
        <end position="319"/>
    </location>
</feature>
<proteinExistence type="predicted"/>
<dbReference type="RefSeq" id="WP_134453454.1">
    <property type="nucleotide sequence ID" value="NZ_SOFL01000025.1"/>
</dbReference>
<organism evidence="2 3">
    <name type="scientific">Cryobacterium adonitolivorans</name>
    <dbReference type="NCBI Taxonomy" id="1259189"/>
    <lineage>
        <taxon>Bacteria</taxon>
        <taxon>Bacillati</taxon>
        <taxon>Actinomycetota</taxon>
        <taxon>Actinomycetes</taxon>
        <taxon>Micrococcales</taxon>
        <taxon>Microbacteriaceae</taxon>
        <taxon>Cryobacterium</taxon>
    </lineage>
</organism>
<sequence length="525" mass="53939">MTGSGPDTGPAGRDGTLTVSGGGSIQVATDTVFAEMAALRLLQGEAQHWQGQLGRVRSLGVGPAPRWQPDDLGACVFGASVAIDEVADRSRRLADALEEAAEEYGRLESGLDMILQGTGSWLAHTLGVLAPVLVLSMAAPLAYLAAGSLLSNAALGRSLSVVPPALTDWLRENPRLLTNPATVTVVRALVGSADDAVLGRLGVPYPVAAGLGDAGAGLLGAQFSAFGLLVSAQAAGMLRESPVRVTQVAFSATQAAVAGAAHPGAPGGVGSGRPAVPLWGSAARSAAVSGTGAAPGTLAPPSPPTGFADLADRIPTEDDGGQVRIERYGDTEHPSWLVYVGGTVEWSPTGSTEPWDMASNVAAVADQEAGSYRAVLQAMQAAGVQPEDQVVPVAHSQGGLIANQLVSRGDINAVAILTFGAPETDLPLPNGLPAIAVEHDDDIVPALGPTSSDDQRLYVRREFFAGREVPVDEAMPAHQLVGYRETARLVDESPEPRLVAFRSKLEAIVGTTAGQQSVWRGDRVD</sequence>
<accession>A0A4R8W892</accession>
<name>A0A4R8W892_9MICO</name>
<evidence type="ECO:0000313" key="2">
    <source>
        <dbReference type="EMBL" id="TFC02701.1"/>
    </source>
</evidence>
<dbReference type="Proteomes" id="UP000297907">
    <property type="component" value="Unassembled WGS sequence"/>
</dbReference>
<dbReference type="EMBL" id="SOFL01000025">
    <property type="protein sequence ID" value="TFC02701.1"/>
    <property type="molecule type" value="Genomic_DNA"/>
</dbReference>
<evidence type="ECO:0000313" key="3">
    <source>
        <dbReference type="Proteomes" id="UP000297907"/>
    </source>
</evidence>
<dbReference type="AlphaFoldDB" id="A0A4R8W892"/>
<dbReference type="SUPFAM" id="SSF53474">
    <property type="entry name" value="alpha/beta-Hydrolases"/>
    <property type="match status" value="1"/>
</dbReference>
<dbReference type="OrthoDB" id="4790882at2"/>
<keyword evidence="3" id="KW-1185">Reference proteome</keyword>